<evidence type="ECO:0000313" key="4">
    <source>
        <dbReference type="Proteomes" id="UP000186922"/>
    </source>
</evidence>
<proteinExistence type="predicted"/>
<evidence type="ECO:0000313" key="3">
    <source>
        <dbReference type="EMBL" id="GAV07966.1"/>
    </source>
</evidence>
<dbReference type="OrthoDB" id="10046582at2759"/>
<reference evidence="3 4" key="1">
    <citation type="journal article" date="2016" name="Nat. Commun.">
        <title>Extremotolerant tardigrade genome and improved radiotolerance of human cultured cells by tardigrade-unique protein.</title>
        <authorList>
            <person name="Hashimoto T."/>
            <person name="Horikawa D.D."/>
            <person name="Saito Y."/>
            <person name="Kuwahara H."/>
            <person name="Kozuka-Hata H."/>
            <person name="Shin-I T."/>
            <person name="Minakuchi Y."/>
            <person name="Ohishi K."/>
            <person name="Motoyama A."/>
            <person name="Aizu T."/>
            <person name="Enomoto A."/>
            <person name="Kondo K."/>
            <person name="Tanaka S."/>
            <person name="Hara Y."/>
            <person name="Koshikawa S."/>
            <person name="Sagara H."/>
            <person name="Miura T."/>
            <person name="Yokobori S."/>
            <person name="Miyagawa K."/>
            <person name="Suzuki Y."/>
            <person name="Kubo T."/>
            <person name="Oyama M."/>
            <person name="Kohara Y."/>
            <person name="Fujiyama A."/>
            <person name="Arakawa K."/>
            <person name="Katayama T."/>
            <person name="Toyoda A."/>
            <person name="Kunieda T."/>
        </authorList>
    </citation>
    <scope>NUCLEOTIDE SEQUENCE [LARGE SCALE GENOMIC DNA]</scope>
    <source>
        <strain evidence="3 4">YOKOZUNA-1</strain>
    </source>
</reference>
<dbReference type="Proteomes" id="UP000186922">
    <property type="component" value="Unassembled WGS sequence"/>
</dbReference>
<dbReference type="AlphaFoldDB" id="A0A1D1W3V3"/>
<dbReference type="GO" id="GO:0032222">
    <property type="term" value="P:regulation of synaptic transmission, cholinergic"/>
    <property type="evidence" value="ECO:0007669"/>
    <property type="project" value="InterPro"/>
</dbReference>
<keyword evidence="1" id="KW-0732">Signal</keyword>
<keyword evidence="4" id="KW-1185">Reference proteome</keyword>
<dbReference type="GO" id="GO:0030431">
    <property type="term" value="P:sleep"/>
    <property type="evidence" value="ECO:0007669"/>
    <property type="project" value="InterPro"/>
</dbReference>
<name>A0A1D1W3V3_RAMVA</name>
<evidence type="ECO:0000256" key="1">
    <source>
        <dbReference type="ARBA" id="ARBA00022729"/>
    </source>
</evidence>
<dbReference type="Pfam" id="PF17064">
    <property type="entry name" value="QVR"/>
    <property type="match status" value="1"/>
</dbReference>
<dbReference type="InterPro" id="IPR031424">
    <property type="entry name" value="QVR-like"/>
</dbReference>
<comment type="caution">
    <text evidence="3">The sequence shown here is derived from an EMBL/GenBank/DDBJ whole genome shotgun (WGS) entry which is preliminary data.</text>
</comment>
<sequence length="89" mass="10505">MCLKYTELSPRAFIRDKRWKSVIRRCAQVSSRGQLQGCDWGYDSRGTYWEQCYCTQDGCNSVSRLHIARPLFLLVPALFWFLSLHSRQL</sequence>
<accession>A0A1D1W3V3</accession>
<evidence type="ECO:0000256" key="2">
    <source>
        <dbReference type="ARBA" id="ARBA00023180"/>
    </source>
</evidence>
<organism evidence="3 4">
    <name type="scientific">Ramazzottius varieornatus</name>
    <name type="common">Water bear</name>
    <name type="synonym">Tardigrade</name>
    <dbReference type="NCBI Taxonomy" id="947166"/>
    <lineage>
        <taxon>Eukaryota</taxon>
        <taxon>Metazoa</taxon>
        <taxon>Ecdysozoa</taxon>
        <taxon>Tardigrada</taxon>
        <taxon>Eutardigrada</taxon>
        <taxon>Parachela</taxon>
        <taxon>Hypsibioidea</taxon>
        <taxon>Ramazzottiidae</taxon>
        <taxon>Ramazzottius</taxon>
    </lineage>
</organism>
<keyword evidence="2" id="KW-0325">Glycoprotein</keyword>
<evidence type="ECO:0008006" key="5">
    <source>
        <dbReference type="Google" id="ProtNLM"/>
    </source>
</evidence>
<dbReference type="EMBL" id="BDGG01000016">
    <property type="protein sequence ID" value="GAV07966.1"/>
    <property type="molecule type" value="Genomic_DNA"/>
</dbReference>
<protein>
    <recommendedName>
        <fullName evidence="5">Protein quiver</fullName>
    </recommendedName>
</protein>
<gene>
    <name evidence="3" type="primary">RvY_17739</name>
    <name evidence="3" type="synonym">RvY_17739.2</name>
    <name evidence="3" type="ORF">RvY_17739-2</name>
</gene>